<keyword evidence="5" id="KW-1133">Transmembrane helix</keyword>
<evidence type="ECO:0000256" key="3">
    <source>
        <dbReference type="ARBA" id="ARBA00022679"/>
    </source>
</evidence>
<keyword evidence="5" id="KW-0472">Membrane</keyword>
<organism evidence="7 8">
    <name type="scientific">Anaerocolumna sedimenticola</name>
    <dbReference type="NCBI Taxonomy" id="2696063"/>
    <lineage>
        <taxon>Bacteria</taxon>
        <taxon>Bacillati</taxon>
        <taxon>Bacillota</taxon>
        <taxon>Clostridia</taxon>
        <taxon>Lachnospirales</taxon>
        <taxon>Lachnospiraceae</taxon>
        <taxon>Anaerocolumna</taxon>
    </lineage>
</organism>
<dbReference type="InterPro" id="IPR010559">
    <property type="entry name" value="Sig_transdc_His_kin_internal"/>
</dbReference>
<dbReference type="Pfam" id="PF02518">
    <property type="entry name" value="HATPase_c"/>
    <property type="match status" value="1"/>
</dbReference>
<dbReference type="InterPro" id="IPR003594">
    <property type="entry name" value="HATPase_dom"/>
</dbReference>
<dbReference type="InterPro" id="IPR036890">
    <property type="entry name" value="HATPase_C_sf"/>
</dbReference>
<dbReference type="CDD" id="cd18774">
    <property type="entry name" value="PDC2_HK_sensor"/>
    <property type="match status" value="1"/>
</dbReference>
<dbReference type="Pfam" id="PF00672">
    <property type="entry name" value="HAMP"/>
    <property type="match status" value="1"/>
</dbReference>
<dbReference type="SUPFAM" id="SSF55874">
    <property type="entry name" value="ATPase domain of HSP90 chaperone/DNA topoisomerase II/histidine kinase"/>
    <property type="match status" value="1"/>
</dbReference>
<keyword evidence="2" id="KW-0597">Phosphoprotein</keyword>
<dbReference type="Proteomes" id="UP000464314">
    <property type="component" value="Chromosome"/>
</dbReference>
<evidence type="ECO:0000313" key="7">
    <source>
        <dbReference type="EMBL" id="QHQ63229.1"/>
    </source>
</evidence>
<dbReference type="InterPro" id="IPR003660">
    <property type="entry name" value="HAMP_dom"/>
</dbReference>
<reference evidence="7 8" key="1">
    <citation type="submission" date="2020-01" db="EMBL/GenBank/DDBJ databases">
        <title>Genome analysis of Anaerocolumna sp. CBA3638.</title>
        <authorList>
            <person name="Kim J."/>
            <person name="Roh S.W."/>
        </authorList>
    </citation>
    <scope>NUCLEOTIDE SEQUENCE [LARGE SCALE GENOMIC DNA]</scope>
    <source>
        <strain evidence="7 8">CBA3638</strain>
    </source>
</reference>
<evidence type="ECO:0000256" key="5">
    <source>
        <dbReference type="SAM" id="Phobius"/>
    </source>
</evidence>
<dbReference type="GO" id="GO:0016020">
    <property type="term" value="C:membrane"/>
    <property type="evidence" value="ECO:0007669"/>
    <property type="project" value="UniProtKB-SubCell"/>
</dbReference>
<evidence type="ECO:0000313" key="8">
    <source>
        <dbReference type="Proteomes" id="UP000464314"/>
    </source>
</evidence>
<dbReference type="PANTHER" id="PTHR34220">
    <property type="entry name" value="SENSOR HISTIDINE KINASE YPDA"/>
    <property type="match status" value="1"/>
</dbReference>
<dbReference type="SMART" id="SM00304">
    <property type="entry name" value="HAMP"/>
    <property type="match status" value="1"/>
</dbReference>
<evidence type="ECO:0000256" key="4">
    <source>
        <dbReference type="ARBA" id="ARBA00022777"/>
    </source>
</evidence>
<keyword evidence="8" id="KW-1185">Reference proteome</keyword>
<comment type="subcellular location">
    <subcellularLocation>
        <location evidence="1">Membrane</location>
    </subcellularLocation>
</comment>
<name>A0A6P1TSP1_9FIRM</name>
<dbReference type="GO" id="GO:0000155">
    <property type="term" value="F:phosphorelay sensor kinase activity"/>
    <property type="evidence" value="ECO:0007669"/>
    <property type="project" value="InterPro"/>
</dbReference>
<dbReference type="PROSITE" id="PS50885">
    <property type="entry name" value="HAMP"/>
    <property type="match status" value="1"/>
</dbReference>
<dbReference type="SUPFAM" id="SSF158472">
    <property type="entry name" value="HAMP domain-like"/>
    <property type="match status" value="1"/>
</dbReference>
<sequence length="601" mass="69227">MERILYMSLRTKLGIILACFAIIPSFVIYSQVMKTYENDMVKAASQNVQSIVKTNNNLINTTLNRIEEVSYLLLNNKDCFDCFSNMDKFAVSDYLKEERVISDVLGKQFAANDTIFAKYLYTSKWIFEANNTSMKPTISEIKRFKLDEKAAGAGGQVCWITGYDYGKWFQTEYLSKKKYYKYQYPITMVRQMNFQYSQNGKLYAMESNQERPILVVHVLESTLASLYESSVNYKGSIYAVVNEEGRIISSDNKLFPISRLAPDDILKLKPSSGYTSYWIKGVKYLLCYDTLEERNWFSFCLIPMSEVIQTTKEQMQSSQMWLTIILLVLAVIIAALLSLTISKPIEVLTKAAKRVATGDFSADTPVPRGKDFKILTQSFNHMETEITRLINENYKISLREKDTQIMALTMQINPHFLYNTLNTINMMAIMNEDYETSDLIVSLSEMLHYSFKNTYEKIPLSDEIQWTINYINIMSKRFEGVFETKLEIPDELLLYKVPKFFLQPVVENAILHGFEGITKGGILCIRAEKQEENIFFTVSDNGKGMVNMNFEDVTQKNQEGRIGLSNVYRRLTLIYGENYSVDIKSEPGMGTVFKLIIPCQN</sequence>
<proteinExistence type="predicted"/>
<evidence type="ECO:0000256" key="2">
    <source>
        <dbReference type="ARBA" id="ARBA00022553"/>
    </source>
</evidence>
<protein>
    <submittedName>
        <fullName evidence="7">HAMP domain-containing protein</fullName>
    </submittedName>
</protein>
<gene>
    <name evidence="7" type="ORF">Ana3638_22655</name>
</gene>
<feature type="domain" description="HAMP" evidence="6">
    <location>
        <begin position="339"/>
        <end position="391"/>
    </location>
</feature>
<dbReference type="InterPro" id="IPR050640">
    <property type="entry name" value="Bact_2-comp_sensor_kinase"/>
</dbReference>
<keyword evidence="4" id="KW-0418">Kinase</keyword>
<dbReference type="PANTHER" id="PTHR34220:SF7">
    <property type="entry name" value="SENSOR HISTIDINE KINASE YPDA"/>
    <property type="match status" value="1"/>
</dbReference>
<evidence type="ECO:0000256" key="1">
    <source>
        <dbReference type="ARBA" id="ARBA00004370"/>
    </source>
</evidence>
<feature type="transmembrane region" description="Helical" evidence="5">
    <location>
        <begin position="320"/>
        <end position="341"/>
    </location>
</feature>
<dbReference type="Gene3D" id="3.30.565.10">
    <property type="entry name" value="Histidine kinase-like ATPase, C-terminal domain"/>
    <property type="match status" value="1"/>
</dbReference>
<dbReference type="Gene3D" id="6.10.340.10">
    <property type="match status" value="1"/>
</dbReference>
<dbReference type="KEGG" id="anr:Ana3638_22655"/>
<keyword evidence="3" id="KW-0808">Transferase</keyword>
<dbReference type="CDD" id="cd06225">
    <property type="entry name" value="HAMP"/>
    <property type="match status" value="1"/>
</dbReference>
<accession>A0A6P1TSP1</accession>
<keyword evidence="5" id="KW-0812">Transmembrane</keyword>
<dbReference type="Pfam" id="PF06580">
    <property type="entry name" value="His_kinase"/>
    <property type="match status" value="1"/>
</dbReference>
<dbReference type="RefSeq" id="WP_161840050.1">
    <property type="nucleotide sequence ID" value="NZ_CP048000.1"/>
</dbReference>
<evidence type="ECO:0000259" key="6">
    <source>
        <dbReference type="PROSITE" id="PS50885"/>
    </source>
</evidence>
<dbReference type="AlphaFoldDB" id="A0A6P1TSP1"/>
<dbReference type="EMBL" id="CP048000">
    <property type="protein sequence ID" value="QHQ63229.1"/>
    <property type="molecule type" value="Genomic_DNA"/>
</dbReference>